<keyword evidence="3" id="KW-0720">Serine protease</keyword>
<evidence type="ECO:0000256" key="4">
    <source>
        <dbReference type="PROSITE-ProRule" id="PRU01240"/>
    </source>
</evidence>
<evidence type="ECO:0000256" key="1">
    <source>
        <dbReference type="ARBA" id="ARBA00011073"/>
    </source>
</evidence>
<keyword evidence="2" id="KW-0645">Protease</keyword>
<comment type="caution">
    <text evidence="5">The sequence shown here is derived from an EMBL/GenBank/DDBJ whole genome shotgun (WGS) entry which is preliminary data.</text>
</comment>
<evidence type="ECO:0000256" key="3">
    <source>
        <dbReference type="ARBA" id="ARBA00022825"/>
    </source>
</evidence>
<dbReference type="InterPro" id="IPR036852">
    <property type="entry name" value="Peptidase_S8/S53_dom_sf"/>
</dbReference>
<dbReference type="PANTHER" id="PTHR43806:SF58">
    <property type="entry name" value="ALKALINE PROTEASE 1-RELATED"/>
    <property type="match status" value="1"/>
</dbReference>
<gene>
    <name evidence="5" type="ORF">F5X68DRAFT_228063</name>
</gene>
<organism evidence="5 6">
    <name type="scientific">Plectosphaerella plurivora</name>
    <dbReference type="NCBI Taxonomy" id="936078"/>
    <lineage>
        <taxon>Eukaryota</taxon>
        <taxon>Fungi</taxon>
        <taxon>Dikarya</taxon>
        <taxon>Ascomycota</taxon>
        <taxon>Pezizomycotina</taxon>
        <taxon>Sordariomycetes</taxon>
        <taxon>Hypocreomycetidae</taxon>
        <taxon>Glomerellales</taxon>
        <taxon>Plectosphaerellaceae</taxon>
        <taxon>Plectosphaerella</taxon>
    </lineage>
</organism>
<protein>
    <submittedName>
        <fullName evidence="5">Peptidase S8/S53 domain-containing protein</fullName>
    </submittedName>
</protein>
<dbReference type="PROSITE" id="PS51892">
    <property type="entry name" value="SUBTILASE"/>
    <property type="match status" value="1"/>
</dbReference>
<dbReference type="GO" id="GO:0004252">
    <property type="term" value="F:serine-type endopeptidase activity"/>
    <property type="evidence" value="ECO:0007669"/>
    <property type="project" value="InterPro"/>
</dbReference>
<dbReference type="InterPro" id="IPR050131">
    <property type="entry name" value="Peptidase_S8_subtilisin-like"/>
</dbReference>
<reference evidence="5" key="1">
    <citation type="journal article" date="2021" name="Nat. Commun.">
        <title>Genetic determinants of endophytism in the Arabidopsis root mycobiome.</title>
        <authorList>
            <person name="Mesny F."/>
            <person name="Miyauchi S."/>
            <person name="Thiergart T."/>
            <person name="Pickel B."/>
            <person name="Atanasova L."/>
            <person name="Karlsson M."/>
            <person name="Huettel B."/>
            <person name="Barry K.W."/>
            <person name="Haridas S."/>
            <person name="Chen C."/>
            <person name="Bauer D."/>
            <person name="Andreopoulos W."/>
            <person name="Pangilinan J."/>
            <person name="LaButti K."/>
            <person name="Riley R."/>
            <person name="Lipzen A."/>
            <person name="Clum A."/>
            <person name="Drula E."/>
            <person name="Henrissat B."/>
            <person name="Kohler A."/>
            <person name="Grigoriev I.V."/>
            <person name="Martin F.M."/>
            <person name="Hacquard S."/>
        </authorList>
    </citation>
    <scope>NUCLEOTIDE SEQUENCE</scope>
    <source>
        <strain evidence="5">MPI-SDFR-AT-0117</strain>
    </source>
</reference>
<comment type="caution">
    <text evidence="4">Lacks conserved residue(s) required for the propagation of feature annotation.</text>
</comment>
<evidence type="ECO:0000313" key="5">
    <source>
        <dbReference type="EMBL" id="KAH6693653.1"/>
    </source>
</evidence>
<keyword evidence="3" id="KW-0378">Hydrolase</keyword>
<dbReference type="GO" id="GO:0006508">
    <property type="term" value="P:proteolysis"/>
    <property type="evidence" value="ECO:0007669"/>
    <property type="project" value="UniProtKB-KW"/>
</dbReference>
<proteinExistence type="inferred from homology"/>
<dbReference type="Gene3D" id="3.40.50.200">
    <property type="entry name" value="Peptidase S8/S53 domain"/>
    <property type="match status" value="2"/>
</dbReference>
<dbReference type="AlphaFoldDB" id="A0A9P9AEP4"/>
<name>A0A9P9AEP4_9PEZI</name>
<dbReference type="EMBL" id="JAGSXJ010000003">
    <property type="protein sequence ID" value="KAH6693653.1"/>
    <property type="molecule type" value="Genomic_DNA"/>
</dbReference>
<evidence type="ECO:0000256" key="2">
    <source>
        <dbReference type="ARBA" id="ARBA00022670"/>
    </source>
</evidence>
<comment type="similarity">
    <text evidence="1 4">Belongs to the peptidase S8 family.</text>
</comment>
<dbReference type="PANTHER" id="PTHR43806">
    <property type="entry name" value="PEPTIDASE S8"/>
    <property type="match status" value="1"/>
</dbReference>
<keyword evidence="6" id="KW-1185">Reference proteome</keyword>
<dbReference type="OrthoDB" id="206201at2759"/>
<accession>A0A9P9AEP4</accession>
<evidence type="ECO:0000313" key="6">
    <source>
        <dbReference type="Proteomes" id="UP000770015"/>
    </source>
</evidence>
<sequence length="168" mass="17868">MVQVTAIKPDQEVHLATLTTQTSPLWGLSAISHANPPVSNADYIYDDSAGEGVFSYVFDSGILLKYINFEGRTELGVNTTGGAVTDRTYGTYVTSTVGGREYSVAKKTKLIDAQLTGSTKAIIDAGIPVVTAASNANQDANKYSPANLPEAIPVAASNSQYRRWFASN</sequence>
<dbReference type="Proteomes" id="UP000770015">
    <property type="component" value="Unassembled WGS sequence"/>
</dbReference>
<dbReference type="SUPFAM" id="SSF52743">
    <property type="entry name" value="Subtilisin-like"/>
    <property type="match status" value="1"/>
</dbReference>